<evidence type="ECO:0000313" key="5">
    <source>
        <dbReference type="Proteomes" id="UP001595840"/>
    </source>
</evidence>
<evidence type="ECO:0000313" key="4">
    <source>
        <dbReference type="EMBL" id="MFC4363279.1"/>
    </source>
</evidence>
<feature type="domain" description="CBS" evidence="3">
    <location>
        <begin position="10"/>
        <end position="66"/>
    </location>
</feature>
<dbReference type="InterPro" id="IPR051257">
    <property type="entry name" value="Diverse_CBS-Domain"/>
</dbReference>
<dbReference type="RefSeq" id="WP_290260978.1">
    <property type="nucleotide sequence ID" value="NZ_JAUFQG010000004.1"/>
</dbReference>
<dbReference type="InterPro" id="IPR000644">
    <property type="entry name" value="CBS_dom"/>
</dbReference>
<dbReference type="Proteomes" id="UP001595840">
    <property type="component" value="Unassembled WGS sequence"/>
</dbReference>
<gene>
    <name evidence="4" type="ORF">ACFOX3_13270</name>
</gene>
<dbReference type="SMART" id="SM00116">
    <property type="entry name" value="CBS"/>
    <property type="match status" value="2"/>
</dbReference>
<comment type="caution">
    <text evidence="4">The sequence shown here is derived from an EMBL/GenBank/DDBJ whole genome shotgun (WGS) entry which is preliminary data.</text>
</comment>
<dbReference type="PROSITE" id="PS51371">
    <property type="entry name" value="CBS"/>
    <property type="match status" value="2"/>
</dbReference>
<keyword evidence="1 2" id="KW-0129">CBS domain</keyword>
<dbReference type="Pfam" id="PF00571">
    <property type="entry name" value="CBS"/>
    <property type="match status" value="2"/>
</dbReference>
<evidence type="ECO:0000256" key="1">
    <source>
        <dbReference type="ARBA" id="ARBA00023122"/>
    </source>
</evidence>
<dbReference type="PANTHER" id="PTHR43080:SF2">
    <property type="entry name" value="CBS DOMAIN-CONTAINING PROTEIN"/>
    <property type="match status" value="1"/>
</dbReference>
<reference evidence="5" key="1">
    <citation type="journal article" date="2019" name="Int. J. Syst. Evol. Microbiol.">
        <title>The Global Catalogue of Microorganisms (GCM) 10K type strain sequencing project: providing services to taxonomists for standard genome sequencing and annotation.</title>
        <authorList>
            <consortium name="The Broad Institute Genomics Platform"/>
            <consortium name="The Broad Institute Genome Sequencing Center for Infectious Disease"/>
            <person name="Wu L."/>
            <person name="Ma J."/>
        </authorList>
    </citation>
    <scope>NUCLEOTIDE SEQUENCE [LARGE SCALE GENOMIC DNA]</scope>
    <source>
        <strain evidence="5">CECT 8570</strain>
    </source>
</reference>
<dbReference type="Gene3D" id="3.10.580.10">
    <property type="entry name" value="CBS-domain"/>
    <property type="match status" value="1"/>
</dbReference>
<evidence type="ECO:0000256" key="2">
    <source>
        <dbReference type="PROSITE-ProRule" id="PRU00703"/>
    </source>
</evidence>
<evidence type="ECO:0000259" key="3">
    <source>
        <dbReference type="PROSITE" id="PS51371"/>
    </source>
</evidence>
<protein>
    <submittedName>
        <fullName evidence="4">HPP family protein</fullName>
    </submittedName>
</protein>
<dbReference type="PANTHER" id="PTHR43080">
    <property type="entry name" value="CBS DOMAIN-CONTAINING PROTEIN CBSX3, MITOCHONDRIAL"/>
    <property type="match status" value="1"/>
</dbReference>
<dbReference type="EMBL" id="JBHSCX010000020">
    <property type="protein sequence ID" value="MFC4363279.1"/>
    <property type="molecule type" value="Genomic_DNA"/>
</dbReference>
<dbReference type="SUPFAM" id="SSF54631">
    <property type="entry name" value="CBS-domain pair"/>
    <property type="match status" value="1"/>
</dbReference>
<feature type="domain" description="CBS" evidence="3">
    <location>
        <begin position="105"/>
        <end position="157"/>
    </location>
</feature>
<organism evidence="4 5">
    <name type="scientific">Simiduia curdlanivorans</name>
    <dbReference type="NCBI Taxonomy" id="1492769"/>
    <lineage>
        <taxon>Bacteria</taxon>
        <taxon>Pseudomonadati</taxon>
        <taxon>Pseudomonadota</taxon>
        <taxon>Gammaproteobacteria</taxon>
        <taxon>Cellvibrionales</taxon>
        <taxon>Cellvibrionaceae</taxon>
        <taxon>Simiduia</taxon>
    </lineage>
</organism>
<accession>A0ABV8V8B1</accession>
<sequence>MLALTAKDIMKTEVLFAYEGWSIKYLGEFFRKHKITGAPVVASDHELVGVVSVTDVFNFENSGREQKLAKLKDYYQECYALNFHEKDLESWSLTAEESCTVHQIMNKEVISVEPNCNIKDICRTMVGNGIHRVFVTRDKQIEGVVSTSDILGLIAET</sequence>
<proteinExistence type="predicted"/>
<name>A0ABV8V8B1_9GAMM</name>
<dbReference type="InterPro" id="IPR046342">
    <property type="entry name" value="CBS_dom_sf"/>
</dbReference>
<keyword evidence="5" id="KW-1185">Reference proteome</keyword>